<evidence type="ECO:0000313" key="3">
    <source>
        <dbReference type="EMBL" id="MFC6014283.1"/>
    </source>
</evidence>
<evidence type="ECO:0000256" key="1">
    <source>
        <dbReference type="SAM" id="MobiDB-lite"/>
    </source>
</evidence>
<protein>
    <submittedName>
        <fullName evidence="3">Uncharacterized protein</fullName>
    </submittedName>
</protein>
<evidence type="ECO:0000256" key="2">
    <source>
        <dbReference type="SAM" id="Phobius"/>
    </source>
</evidence>
<name>A0ABW1K0R4_9NOCA</name>
<dbReference type="EMBL" id="JBHSQN010000015">
    <property type="protein sequence ID" value="MFC6014283.1"/>
    <property type="molecule type" value="Genomic_DNA"/>
</dbReference>
<gene>
    <name evidence="3" type="ORF">ACFP3H_24795</name>
</gene>
<keyword evidence="2" id="KW-0812">Transmembrane</keyword>
<feature type="compositionally biased region" description="Gly residues" evidence="1">
    <location>
        <begin position="155"/>
        <end position="166"/>
    </location>
</feature>
<keyword evidence="2" id="KW-0472">Membrane</keyword>
<accession>A0ABW1K0R4</accession>
<reference evidence="4" key="1">
    <citation type="journal article" date="2019" name="Int. J. Syst. Evol. Microbiol.">
        <title>The Global Catalogue of Microorganisms (GCM) 10K type strain sequencing project: providing services to taxonomists for standard genome sequencing and annotation.</title>
        <authorList>
            <consortium name="The Broad Institute Genomics Platform"/>
            <consortium name="The Broad Institute Genome Sequencing Center for Infectious Disease"/>
            <person name="Wu L."/>
            <person name="Ma J."/>
        </authorList>
    </citation>
    <scope>NUCLEOTIDE SEQUENCE [LARGE SCALE GENOMIC DNA]</scope>
    <source>
        <strain evidence="4">CCUG 36956</strain>
    </source>
</reference>
<dbReference type="RefSeq" id="WP_378609535.1">
    <property type="nucleotide sequence ID" value="NZ_JBHSQN010000015.1"/>
</dbReference>
<proteinExistence type="predicted"/>
<sequence length="166" mass="17488">MPEPTRWPQRPQPEKLLFADAIRQQETDHERRRRAIQEAAAASEDRAHVKMIGAVAIVGVAALIGGYLLTRPDPPRTVVASCVRTDRGGAETVVAEHNCSGSAGGGSFRGSSTWPQYNYYYGGNTTLGQPPTGGSRLAPSDAEIRTKSGTVIQRGGLGRGGGSSGS</sequence>
<dbReference type="Proteomes" id="UP001596223">
    <property type="component" value="Unassembled WGS sequence"/>
</dbReference>
<organism evidence="3 4">
    <name type="scientific">Nocardia lasii</name>
    <dbReference type="NCBI Taxonomy" id="1616107"/>
    <lineage>
        <taxon>Bacteria</taxon>
        <taxon>Bacillati</taxon>
        <taxon>Actinomycetota</taxon>
        <taxon>Actinomycetes</taxon>
        <taxon>Mycobacteriales</taxon>
        <taxon>Nocardiaceae</taxon>
        <taxon>Nocardia</taxon>
    </lineage>
</organism>
<keyword evidence="4" id="KW-1185">Reference proteome</keyword>
<comment type="caution">
    <text evidence="3">The sequence shown here is derived from an EMBL/GenBank/DDBJ whole genome shotgun (WGS) entry which is preliminary data.</text>
</comment>
<keyword evidence="2" id="KW-1133">Transmembrane helix</keyword>
<feature type="transmembrane region" description="Helical" evidence="2">
    <location>
        <begin position="51"/>
        <end position="69"/>
    </location>
</feature>
<feature type="region of interest" description="Disordered" evidence="1">
    <location>
        <begin position="128"/>
        <end position="166"/>
    </location>
</feature>
<evidence type="ECO:0000313" key="4">
    <source>
        <dbReference type="Proteomes" id="UP001596223"/>
    </source>
</evidence>